<evidence type="ECO:0000313" key="1">
    <source>
        <dbReference type="Proteomes" id="UP000887580"/>
    </source>
</evidence>
<organism evidence="1 2">
    <name type="scientific">Panagrolaimus sp. PS1159</name>
    <dbReference type="NCBI Taxonomy" id="55785"/>
    <lineage>
        <taxon>Eukaryota</taxon>
        <taxon>Metazoa</taxon>
        <taxon>Ecdysozoa</taxon>
        <taxon>Nematoda</taxon>
        <taxon>Chromadorea</taxon>
        <taxon>Rhabditida</taxon>
        <taxon>Tylenchina</taxon>
        <taxon>Panagrolaimomorpha</taxon>
        <taxon>Panagrolaimoidea</taxon>
        <taxon>Panagrolaimidae</taxon>
        <taxon>Panagrolaimus</taxon>
    </lineage>
</organism>
<sequence>MPGVFQQLRLLLWKNLIIQWRSKWFTLLEFLMPIIFIVSSYSSLNGVKDQYEKDYADVFFPNWQITGQAYDFLMVVDRDRPKNDTILNMDIFLKNKLGKCPFLKIDKVSDQNFVVNIEIAYAPMSNDINQIMNMVKDRFSNDNIIPYLKKLNRTVLSENYNVKFVAKVSKFPDENKLLDYVTQSFSDQCGNGLIGGIIFTDDFANNVQTSNDISYTIRLANTKRRFRSSNSEDDDDDSDNTNTYLPWDMKQIFASSSLAGPINPDDGDGGDPGYWQEGFLTLQRAVDSSIQNFLIKNSGDDMDFVELQRFPFPAYKKRIFEIAAGFTPDVLVFSLLTTVIYIVRTIVMEKEGRLKEYMKVMGLSQWIQWVSFFIINYAKILAIVGVLFGLTYIMVPNMNAALLVIFYMMFAFNVVYFAFMISTILHSGMGGTLLAVISWLCLYIWENVFMSYDDAKLFSTSVRLLCSLNPLIALALGLKVIQQFESQADGLQWDNLFHPISPDRTLTMAHIFMMFIIDGIIFIILTWYIEAVNPGGEGVPENPWFFIQKSYWFPHLSKAESDYDDAIYDNNGNYDIDQTKFETEPSNVKPVIKIRNLSKIYSSSIMKNFLHCQFGGAASHKTAVDCLNLNVYNSQITALLGHNGAGKSTTFSMLTGVIAPTSGTAIINDFDIRTTLPTIRKNLGICPQYNILFDDLTVMEHLEFFCKLKERKWYKDEALRIITKLKIGFKENALASSLSGGQKRKLSLAIALIGGSEIVTLDEPTSGMDPGARHETWGLLQEEKKSRTILLTTHFMEEADLLGDRIAIMAHGRLQCCGSSMFLKNLYKAGYLLTIEYRNADQSSLKTFKESTLNFLKTYCPNTEINSDIGAEVTFLLPQKDRSKFAGLFQKLEQTQNLYGIASFGIQITTMEDVFLKVDEEVNKNRLNEDEIDLRNKALENFPQIRSLPKLSFLLTYFQHINAMLRKRIIYYSRYWVQFILQLIIPILIITLIVFGATTVPQPKSQPSLLMDLSHYSHENHPASLYLIDSPNWINGASFKDSTNKLLHDLNPDVGFEVQATNTINDTFINGQKEDGIRAFGVQNPVGLYVTNNQKVGLRSLFNNIGIHSPSLALNLADSLLLRKATGRDITIKVSNHPLPPTSGDTIKNSGIAEFGGAGTVIGYGFIIAMSLILAGYCSFIIREKQKKFKHMQYLAGIQPWTYWLVNFVWDVISYLIPTLAFIGIFAAFNIKPFIHNFNAIWTVYKSFLLLAWCYLPFVYWWSFSFGSSAKGYASILIFSIISGFCGLLVVLIVQATAADSVNAWHIVEIVMSSCFPSYGICNSLMKIYKNEASRISCASVNCTTSSTSGCCAIGDDRIYLDDIFSNYGHNGLRYIFVSMGVEGILFWIFVFMREYQTINFVTGCFSKLFKLCKRSKKYAVNYYNPQNEVEDSDVLAEKSKIALMNKDDATVIVKNLKKQYGKNRAVKGVNFHLNNGECFGLLGVNGAGKTSTFTMLTHETDITSGNAFINHHNVKSNWRSSNFGYCPQYDAILKELTGEETLAMFARIKGFHGKNIDFVVNSIIDAIGIRMYAKRQIKTYSGGNKRRLSLGISLVGMPNVLLLDEPTTGVDPKARRLIWDILLKVREMGTALVLTSHSMEEAEALCTNLAIMVYGQFRCIGSSQHIKSRYGMGYTLLIKFEIPSAAKEIKQAIERKFTTAELKEEHLNQLNYELQRKNDITWSSLFAKMEEITANLPIVDYSLSQTSLEQVFLKFSTEADNLIAKEEAETTKSKRKNCCCRYFCCCCCCC</sequence>
<protein>
    <submittedName>
        <fullName evidence="2">ABC transporter domain-containing protein</fullName>
    </submittedName>
</protein>
<dbReference type="WBParaSite" id="PS1159_v2.g21619.t1">
    <property type="protein sequence ID" value="PS1159_v2.g21619.t1"/>
    <property type="gene ID" value="PS1159_v2.g21619"/>
</dbReference>
<accession>A0AC35FYF6</accession>
<name>A0AC35FYF6_9BILA</name>
<evidence type="ECO:0000313" key="2">
    <source>
        <dbReference type="WBParaSite" id="PS1159_v2.g21619.t1"/>
    </source>
</evidence>
<reference evidence="2" key="1">
    <citation type="submission" date="2022-11" db="UniProtKB">
        <authorList>
            <consortium name="WormBaseParasite"/>
        </authorList>
    </citation>
    <scope>IDENTIFICATION</scope>
</reference>
<proteinExistence type="predicted"/>
<dbReference type="Proteomes" id="UP000887580">
    <property type="component" value="Unplaced"/>
</dbReference>